<dbReference type="AlphaFoldDB" id="A0A3B1C582"/>
<sequence length="145" mass="15838">MALFLVELALLIATLLFIAYPLYRRDSAAVSGQTLTESDYSDLLYRKEAAYTALIDLEFDYKTGKIDDNDYKTMKSSMETEAINLLKRVDAHEKGSSIPTVPASSSVSSSRTVPESDAKHFCPNCGSAVAKEHKFCVECGTGLPA</sequence>
<evidence type="ECO:0000256" key="1">
    <source>
        <dbReference type="SAM" id="MobiDB-lite"/>
    </source>
</evidence>
<name>A0A3B1C582_9ZZZZ</name>
<dbReference type="EMBL" id="UOGB01000157">
    <property type="protein sequence ID" value="VAX19743.1"/>
    <property type="molecule type" value="Genomic_DNA"/>
</dbReference>
<feature type="compositionally biased region" description="Low complexity" evidence="1">
    <location>
        <begin position="96"/>
        <end position="113"/>
    </location>
</feature>
<dbReference type="InterPro" id="IPR026870">
    <property type="entry name" value="Zinc_ribbon_dom"/>
</dbReference>
<evidence type="ECO:0000259" key="2">
    <source>
        <dbReference type="Pfam" id="PF13240"/>
    </source>
</evidence>
<proteinExistence type="predicted"/>
<gene>
    <name evidence="3" type="ORF">MNBD_NITROSPINAE03-1777</name>
</gene>
<reference evidence="3" key="1">
    <citation type="submission" date="2018-06" db="EMBL/GenBank/DDBJ databases">
        <authorList>
            <person name="Zhirakovskaya E."/>
        </authorList>
    </citation>
    <scope>NUCLEOTIDE SEQUENCE</scope>
</reference>
<accession>A0A3B1C582</accession>
<protein>
    <recommendedName>
        <fullName evidence="2">Zinc-ribbon domain-containing protein</fullName>
    </recommendedName>
</protein>
<evidence type="ECO:0000313" key="3">
    <source>
        <dbReference type="EMBL" id="VAX19743.1"/>
    </source>
</evidence>
<feature type="domain" description="Zinc-ribbon" evidence="2">
    <location>
        <begin position="121"/>
        <end position="143"/>
    </location>
</feature>
<organism evidence="3">
    <name type="scientific">hydrothermal vent metagenome</name>
    <dbReference type="NCBI Taxonomy" id="652676"/>
    <lineage>
        <taxon>unclassified sequences</taxon>
        <taxon>metagenomes</taxon>
        <taxon>ecological metagenomes</taxon>
    </lineage>
</organism>
<feature type="region of interest" description="Disordered" evidence="1">
    <location>
        <begin position="93"/>
        <end position="116"/>
    </location>
</feature>
<dbReference type="Pfam" id="PF13240">
    <property type="entry name" value="Zn_Ribbon_1"/>
    <property type="match status" value="1"/>
</dbReference>